<sequence length="1071" mass="106721">MKQLDLSTIWKLHLRAGWPALRLLVLLAWVSGLAAGEAGATAGTGAPVGVATGGTLVVGPTITVAPTSLPYAGIGRSYNATVTASGGTAPYTFRIVAGGLPAGLTLSAGGVLSGIPTEGGTAVFTVYATDSSPSYYSGSFSYVFTVASPYPYQVGPSSPADGIAGQPYTQVFTTSGGTAPYSYSQSGGTLPPGLSLSANGTLSGTPTASGTFRFNLRARDSSTGSGPYSTDAYAETVLVIAPPVRLEQSIVSTGGVGRGYYQQLTATGGTAPYTFAIASGRLLAGLTLSAGGVLSGIPTEGGTASFTVRTTDSSTGTGRYVNTPPGPYSSVANLVISISGPNPYQVGPRYPSDGTAGQPYTQVFGAYGGTSPYTISKTGGTLPPGLSLSANGTLSGTPTASGTFSFSLRARDSSTGFGPYDSDNYTITLVIQPPAIALGAGTPPAGTVGTAFSHTFTASGGTAPYTYTLAAGALPAGLTLGTDGKLSGTPTAGGSFPITVRATDATGGGTYSGTGGFTLVMAAPTLVLTPAALPDGAAGSAYSQSFSTGGGTAPYSYTLTAGALPAGLSLSAGGTLAGTPTESGTFSFTVSATDASTGTGPYSAAKAYALYVVAAPPAVASITRLTASPTATATVQYEVRFTTAVAGVSAANFSVDGPTGAAVSSVSGTGTAYTVVVSTGTGSGTLRLNVANSTGLTPQVVSLPYTAGPAYTITKSFAAPPRLTLRGAGNLGGTDDVTAFVDAVQVLQNNNPVTGALQNGSFETSNVAERSHRYADNVVATPWTFSETAGVARSNSAFGAAPSPDGDAVAFLQSSGGQNGSISQLVTVPAGSYQVSFRTVQRDYSAKNQVVNVFLDNVLLGSIQPASTTVYDTFTSSAVEVAAPLPVELSAFTATLAGPAAVRLAWATASEKNSQAFEIERSLDGQSFGRIGTVPAAGSSSSARRYEQLDTQVLNALGSLSKAGAGQASLYYRLKQLDTDGTFSYSPVRSVSLTPALPSALTLFPNPAHGAATLTGAQPGVAVTVLDALGRPVLSVLADAAGQALLALPAGLPTGVYVVRSGIRAVRLTVE</sequence>
<dbReference type="EMBL" id="JAEDAE010000019">
    <property type="protein sequence ID" value="MBH8560605.1"/>
    <property type="molecule type" value="Genomic_DNA"/>
</dbReference>
<evidence type="ECO:0000313" key="2">
    <source>
        <dbReference type="Proteomes" id="UP000625631"/>
    </source>
</evidence>
<dbReference type="PANTHER" id="PTHR37494">
    <property type="entry name" value="HEMAGGLUTININ"/>
    <property type="match status" value="1"/>
</dbReference>
<dbReference type="InterPro" id="IPR013783">
    <property type="entry name" value="Ig-like_fold"/>
</dbReference>
<accession>A0ABS0QDE7</accession>
<dbReference type="SUPFAM" id="SSF49313">
    <property type="entry name" value="Cadherin-like"/>
    <property type="match status" value="5"/>
</dbReference>
<dbReference type="Proteomes" id="UP000625631">
    <property type="component" value="Unassembled WGS sequence"/>
</dbReference>
<reference evidence="1 2" key="1">
    <citation type="submission" date="2020-12" db="EMBL/GenBank/DDBJ databases">
        <title>Hymenobacter sp.</title>
        <authorList>
            <person name="Kim M.K."/>
        </authorList>
    </citation>
    <scope>NUCLEOTIDE SEQUENCE [LARGE SCALE GENOMIC DNA]</scope>
    <source>
        <strain evidence="1 2">BT442</strain>
    </source>
</reference>
<dbReference type="Pfam" id="PF05345">
    <property type="entry name" value="He_PIG"/>
    <property type="match status" value="6"/>
</dbReference>
<comment type="caution">
    <text evidence="1">The sequence shown here is derived from an EMBL/GenBank/DDBJ whole genome shotgun (WGS) entry which is preliminary data.</text>
</comment>
<proteinExistence type="predicted"/>
<evidence type="ECO:0000313" key="1">
    <source>
        <dbReference type="EMBL" id="MBH8560605.1"/>
    </source>
</evidence>
<dbReference type="Gene3D" id="2.60.40.10">
    <property type="entry name" value="Immunoglobulins"/>
    <property type="match status" value="6"/>
</dbReference>
<gene>
    <name evidence="1" type="ORF">I7X13_21300</name>
</gene>
<dbReference type="PANTHER" id="PTHR37494:SF1">
    <property type="entry name" value="STAPHYLOCOCCUS AUREUS SURFACE PROTEIN A"/>
    <property type="match status" value="1"/>
</dbReference>
<dbReference type="InterPro" id="IPR015919">
    <property type="entry name" value="Cadherin-like_sf"/>
</dbReference>
<dbReference type="Gene3D" id="2.60.120.260">
    <property type="entry name" value="Galactose-binding domain-like"/>
    <property type="match status" value="1"/>
</dbReference>
<name>A0ABS0QDE7_9BACT</name>
<keyword evidence="2" id="KW-1185">Reference proteome</keyword>
<protein>
    <submittedName>
        <fullName evidence="1">T9SS type A sorting domain-containing protein</fullName>
    </submittedName>
</protein>
<organism evidence="1 2">
    <name type="scientific">Hymenobacter negativus</name>
    <dbReference type="NCBI Taxonomy" id="2795026"/>
    <lineage>
        <taxon>Bacteria</taxon>
        <taxon>Pseudomonadati</taxon>
        <taxon>Bacteroidota</taxon>
        <taxon>Cytophagia</taxon>
        <taxon>Cytophagales</taxon>
        <taxon>Hymenobacteraceae</taxon>
        <taxon>Hymenobacter</taxon>
    </lineage>
</organism>